<dbReference type="Gene3D" id="3.30.565.10">
    <property type="entry name" value="Histidine kinase-like ATPase, C-terminal domain"/>
    <property type="match status" value="1"/>
</dbReference>
<keyword evidence="5 12" id="KW-0812">Transmembrane</keyword>
<keyword evidence="4 14" id="KW-0808">Transferase</keyword>
<name>A0ABV6DQK5_9BACL</name>
<dbReference type="Pfam" id="PF02518">
    <property type="entry name" value="HATPase_c"/>
    <property type="match status" value="1"/>
</dbReference>
<dbReference type="Pfam" id="PF00672">
    <property type="entry name" value="HAMP"/>
    <property type="match status" value="1"/>
</dbReference>
<dbReference type="GO" id="GO:0004673">
    <property type="term" value="F:protein histidine kinase activity"/>
    <property type="evidence" value="ECO:0007669"/>
    <property type="project" value="UniProtKB-EC"/>
</dbReference>
<protein>
    <submittedName>
        <fullName evidence="14">Sensor histidine kinase</fullName>
        <ecNumber evidence="14">2.7.13.3</ecNumber>
    </submittedName>
</protein>
<feature type="domain" description="HAMP" evidence="13">
    <location>
        <begin position="305"/>
        <end position="357"/>
    </location>
</feature>
<dbReference type="Gene3D" id="6.10.340.10">
    <property type="match status" value="1"/>
</dbReference>
<evidence type="ECO:0000256" key="5">
    <source>
        <dbReference type="ARBA" id="ARBA00022692"/>
    </source>
</evidence>
<sequence>MPFRLNIFSKIVILLLLLLCPILILYGLTNQITNRVVQEQIESANLNQLSFFLHQLDANIEQLSMFPVILGYDPYIREYIDQSGSPGYDRLKAQSRIQEKLSLQSVSGGWRNELTLALTKEHTALSSSIFLNGADLLSTNRPIYRTWMYDSASGRNGSFIREVGEPFRAETLYQTAALYQVRFDNQNIIHLLDVYKQDRRSDPFLYHADYPSIMNSTSDAGVTASIIARLAGQPLSGAGQQLVDIDRQRYLVSYVGSAQLAGWFLIDYVPVQKIMSPITMSRNLFYVTIGLLLIMSILAAFLLYRNVQVPIINMIRSVQKMKRGDLSTRIAYHAKNEFDYLIQRFNEMAEQIQVLIEDVYAERIRSREATLKHLQAQIHPHFLYNSLFFIINSAELGDKESVVAMSQNLAEFYRYTTRAEKQTVTLREEVEHVRHYLNIQNLRIHRLHFDISVPDEMLGERVPRLILQPLVENAIVHGIDKTPDGDRITITGGQDERFNRIVVEDNGAGLSKEELKLLVKQLDDQMSDEIGCGTWNVHHRLYYEFGEGSGLAFEHGDQGGLRAILTWSRGTAQLPHTTVKEHTAWPNS</sequence>
<evidence type="ECO:0000256" key="2">
    <source>
        <dbReference type="ARBA" id="ARBA00022475"/>
    </source>
</evidence>
<evidence type="ECO:0000256" key="10">
    <source>
        <dbReference type="ARBA" id="ARBA00023012"/>
    </source>
</evidence>
<evidence type="ECO:0000256" key="12">
    <source>
        <dbReference type="SAM" id="Phobius"/>
    </source>
</evidence>
<keyword evidence="8" id="KW-0067">ATP-binding</keyword>
<dbReference type="SUPFAM" id="SSF55874">
    <property type="entry name" value="ATPase domain of HSP90 chaperone/DNA topoisomerase II/histidine kinase"/>
    <property type="match status" value="1"/>
</dbReference>
<evidence type="ECO:0000313" key="15">
    <source>
        <dbReference type="Proteomes" id="UP001589776"/>
    </source>
</evidence>
<dbReference type="InterPro" id="IPR010559">
    <property type="entry name" value="Sig_transdc_His_kin_internal"/>
</dbReference>
<keyword evidence="15" id="KW-1185">Reference proteome</keyword>
<evidence type="ECO:0000256" key="4">
    <source>
        <dbReference type="ARBA" id="ARBA00022679"/>
    </source>
</evidence>
<evidence type="ECO:0000256" key="7">
    <source>
        <dbReference type="ARBA" id="ARBA00022777"/>
    </source>
</evidence>
<keyword evidence="9 12" id="KW-1133">Transmembrane helix</keyword>
<dbReference type="EMBL" id="JBHLWN010000077">
    <property type="protein sequence ID" value="MFC0214924.1"/>
    <property type="molecule type" value="Genomic_DNA"/>
</dbReference>
<evidence type="ECO:0000256" key="9">
    <source>
        <dbReference type="ARBA" id="ARBA00022989"/>
    </source>
</evidence>
<gene>
    <name evidence="14" type="ORF">ACFFK0_21170</name>
</gene>
<keyword evidence="7 14" id="KW-0418">Kinase</keyword>
<dbReference type="PROSITE" id="PS50885">
    <property type="entry name" value="HAMP"/>
    <property type="match status" value="1"/>
</dbReference>
<dbReference type="InterPro" id="IPR003594">
    <property type="entry name" value="HATPase_dom"/>
</dbReference>
<feature type="transmembrane region" description="Helical" evidence="12">
    <location>
        <begin position="7"/>
        <end position="28"/>
    </location>
</feature>
<comment type="subcellular location">
    <subcellularLocation>
        <location evidence="1">Cell membrane</location>
        <topology evidence="1">Multi-pass membrane protein</topology>
    </subcellularLocation>
</comment>
<organism evidence="14 15">
    <name type="scientific">Paenibacillus chartarius</name>
    <dbReference type="NCBI Taxonomy" id="747481"/>
    <lineage>
        <taxon>Bacteria</taxon>
        <taxon>Bacillati</taxon>
        <taxon>Bacillota</taxon>
        <taxon>Bacilli</taxon>
        <taxon>Bacillales</taxon>
        <taxon>Paenibacillaceae</taxon>
        <taxon>Paenibacillus</taxon>
    </lineage>
</organism>
<keyword evidence="11 12" id="KW-0472">Membrane</keyword>
<keyword evidence="6" id="KW-0547">Nucleotide-binding</keyword>
<comment type="caution">
    <text evidence="14">The sequence shown here is derived from an EMBL/GenBank/DDBJ whole genome shotgun (WGS) entry which is preliminary data.</text>
</comment>
<dbReference type="InterPro" id="IPR003660">
    <property type="entry name" value="HAMP_dom"/>
</dbReference>
<keyword evidence="10" id="KW-0902">Two-component regulatory system</keyword>
<dbReference type="SMART" id="SM00304">
    <property type="entry name" value="HAMP"/>
    <property type="match status" value="1"/>
</dbReference>
<evidence type="ECO:0000256" key="8">
    <source>
        <dbReference type="ARBA" id="ARBA00022840"/>
    </source>
</evidence>
<proteinExistence type="predicted"/>
<dbReference type="InterPro" id="IPR050640">
    <property type="entry name" value="Bact_2-comp_sensor_kinase"/>
</dbReference>
<accession>A0ABV6DQK5</accession>
<evidence type="ECO:0000256" key="1">
    <source>
        <dbReference type="ARBA" id="ARBA00004651"/>
    </source>
</evidence>
<dbReference type="Pfam" id="PF06580">
    <property type="entry name" value="His_kinase"/>
    <property type="match status" value="1"/>
</dbReference>
<evidence type="ECO:0000256" key="11">
    <source>
        <dbReference type="ARBA" id="ARBA00023136"/>
    </source>
</evidence>
<dbReference type="PANTHER" id="PTHR34220:SF11">
    <property type="entry name" value="SENSOR PROTEIN KINASE HPTS"/>
    <property type="match status" value="1"/>
</dbReference>
<keyword evidence="3" id="KW-0597">Phosphoprotein</keyword>
<reference evidence="14 15" key="1">
    <citation type="submission" date="2024-09" db="EMBL/GenBank/DDBJ databases">
        <authorList>
            <person name="Sun Q."/>
            <person name="Mori K."/>
        </authorList>
    </citation>
    <scope>NUCLEOTIDE SEQUENCE [LARGE SCALE GENOMIC DNA]</scope>
    <source>
        <strain evidence="14 15">CCM 7759</strain>
    </source>
</reference>
<dbReference type="InterPro" id="IPR036890">
    <property type="entry name" value="HATPase_C_sf"/>
</dbReference>
<evidence type="ECO:0000256" key="6">
    <source>
        <dbReference type="ARBA" id="ARBA00022741"/>
    </source>
</evidence>
<evidence type="ECO:0000256" key="3">
    <source>
        <dbReference type="ARBA" id="ARBA00022553"/>
    </source>
</evidence>
<dbReference type="SUPFAM" id="SSF158472">
    <property type="entry name" value="HAMP domain-like"/>
    <property type="match status" value="1"/>
</dbReference>
<dbReference type="CDD" id="cd06225">
    <property type="entry name" value="HAMP"/>
    <property type="match status" value="1"/>
</dbReference>
<evidence type="ECO:0000259" key="13">
    <source>
        <dbReference type="PROSITE" id="PS50885"/>
    </source>
</evidence>
<keyword evidence="2" id="KW-1003">Cell membrane</keyword>
<dbReference type="PANTHER" id="PTHR34220">
    <property type="entry name" value="SENSOR HISTIDINE KINASE YPDA"/>
    <property type="match status" value="1"/>
</dbReference>
<dbReference type="Proteomes" id="UP001589776">
    <property type="component" value="Unassembled WGS sequence"/>
</dbReference>
<dbReference type="RefSeq" id="WP_377472350.1">
    <property type="nucleotide sequence ID" value="NZ_JBHLWN010000077.1"/>
</dbReference>
<evidence type="ECO:0000313" key="14">
    <source>
        <dbReference type="EMBL" id="MFC0214924.1"/>
    </source>
</evidence>
<feature type="transmembrane region" description="Helical" evidence="12">
    <location>
        <begin position="283"/>
        <end position="304"/>
    </location>
</feature>
<dbReference type="EC" id="2.7.13.3" evidence="14"/>